<dbReference type="RefSeq" id="WP_053078260.1">
    <property type="nucleotide sequence ID" value="NZ_JYLB01000001.1"/>
</dbReference>
<dbReference type="EMBL" id="LT629746">
    <property type="protein sequence ID" value="SDT22919.1"/>
    <property type="molecule type" value="Genomic_DNA"/>
</dbReference>
<gene>
    <name evidence="1" type="ORF">SAMN04490191_3572</name>
</gene>
<reference evidence="2" key="1">
    <citation type="submission" date="2016-10" db="EMBL/GenBank/DDBJ databases">
        <authorList>
            <person name="Varghese N."/>
            <person name="Submissions S."/>
        </authorList>
    </citation>
    <scope>NUCLEOTIDE SEQUENCE [LARGE SCALE GENOMIC DNA]</scope>
    <source>
        <strain evidence="2">BS3782</strain>
    </source>
</reference>
<dbReference type="Proteomes" id="UP000182814">
    <property type="component" value="Chromosome I"/>
</dbReference>
<accession>A0A1H1YNV0</accession>
<organism evidence="1 2">
    <name type="scientific">Pseudomonas lini</name>
    <dbReference type="NCBI Taxonomy" id="163011"/>
    <lineage>
        <taxon>Bacteria</taxon>
        <taxon>Pseudomonadati</taxon>
        <taxon>Pseudomonadota</taxon>
        <taxon>Gammaproteobacteria</taxon>
        <taxon>Pseudomonadales</taxon>
        <taxon>Pseudomonadaceae</taxon>
        <taxon>Pseudomonas</taxon>
    </lineage>
</organism>
<protein>
    <submittedName>
        <fullName evidence="1">Uncharacterized protein</fullName>
    </submittedName>
</protein>
<evidence type="ECO:0000313" key="2">
    <source>
        <dbReference type="Proteomes" id="UP000182814"/>
    </source>
</evidence>
<sequence>MPWYKAGTVSVTQNSNSVIGTGTAFIANSRVGDGWRGPDGGWYEVTNIASDTALSIDPPYQGATNAAGVYALAPLQGYVKDSADALRALVNQFGGVLAVLGTTPTLAGIRTELNLTDTDGLPEGSNKYHTEARVRAAVLTGLVTTDATAITAADALLVALGKLQAQATATAQSLGGKAASGSNSDITSLSALTTALSIAQGGTGVKTIAALLTALQAAGAYGRNNIVGTVSDAAGVPNGAILESGFINSCYYEKRADGSLLNRKQVTIGGGTAANGSIFKSVNFDMGPFAYPFVGDYEMFGYGISSASGGGWAGQQLFGSASTWGQWAAYHPVLISGSTNMIIAVVAHGRWK</sequence>
<keyword evidence="2" id="KW-1185">Reference proteome</keyword>
<name>A0A1H1YNV0_9PSED</name>
<dbReference type="AlphaFoldDB" id="A0A1H1YNV0"/>
<evidence type="ECO:0000313" key="1">
    <source>
        <dbReference type="EMBL" id="SDT22919.1"/>
    </source>
</evidence>
<proteinExistence type="predicted"/>